<evidence type="ECO:0000256" key="1">
    <source>
        <dbReference type="ARBA" id="ARBA00023015"/>
    </source>
</evidence>
<dbReference type="SMART" id="SM00421">
    <property type="entry name" value="HTH_LUXR"/>
    <property type="match status" value="1"/>
</dbReference>
<organism evidence="5 6">
    <name type="scientific">Sinimarinibacterium thermocellulolyticum</name>
    <dbReference type="NCBI Taxonomy" id="3170016"/>
    <lineage>
        <taxon>Bacteria</taxon>
        <taxon>Pseudomonadati</taxon>
        <taxon>Pseudomonadota</taxon>
        <taxon>Gammaproteobacteria</taxon>
        <taxon>Nevskiales</taxon>
        <taxon>Nevskiaceae</taxon>
        <taxon>Sinimarinibacterium</taxon>
    </lineage>
</organism>
<evidence type="ECO:0000256" key="3">
    <source>
        <dbReference type="ARBA" id="ARBA00023163"/>
    </source>
</evidence>
<feature type="domain" description="HTH luxR-type" evidence="4">
    <location>
        <begin position="236"/>
        <end position="301"/>
    </location>
</feature>
<dbReference type="CDD" id="cd06170">
    <property type="entry name" value="LuxR_C_like"/>
    <property type="match status" value="1"/>
</dbReference>
<dbReference type="PRINTS" id="PR00038">
    <property type="entry name" value="HTHLUXR"/>
</dbReference>
<dbReference type="InterPro" id="IPR036388">
    <property type="entry name" value="WH-like_DNA-bd_sf"/>
</dbReference>
<comment type="caution">
    <text evidence="5">The sequence shown here is derived from an EMBL/GenBank/DDBJ whole genome shotgun (WGS) entry which is preliminary data.</text>
</comment>
<dbReference type="Pfam" id="PF00196">
    <property type="entry name" value="GerE"/>
    <property type="match status" value="1"/>
</dbReference>
<reference evidence="5 6" key="1">
    <citation type="submission" date="2024-06" db="EMBL/GenBank/DDBJ databases">
        <authorList>
            <person name="Li Z."/>
            <person name="Jiang Y."/>
        </authorList>
    </citation>
    <scope>NUCLEOTIDE SEQUENCE [LARGE SCALE GENOMIC DNA]</scope>
    <source>
        <strain evidence="5 6">HSW-8</strain>
    </source>
</reference>
<keyword evidence="3" id="KW-0804">Transcription</keyword>
<accession>A0ABV2AAW5</accession>
<evidence type="ECO:0000259" key="4">
    <source>
        <dbReference type="PROSITE" id="PS50043"/>
    </source>
</evidence>
<dbReference type="PANTHER" id="PTHR44688">
    <property type="entry name" value="DNA-BINDING TRANSCRIPTIONAL ACTIVATOR DEVR_DOSR"/>
    <property type="match status" value="1"/>
</dbReference>
<keyword evidence="6" id="KW-1185">Reference proteome</keyword>
<dbReference type="InterPro" id="IPR016032">
    <property type="entry name" value="Sig_transdc_resp-reg_C-effctor"/>
</dbReference>
<dbReference type="InterPro" id="IPR000792">
    <property type="entry name" value="Tscrpt_reg_LuxR_C"/>
</dbReference>
<dbReference type="Proteomes" id="UP001465331">
    <property type="component" value="Unassembled WGS sequence"/>
</dbReference>
<sequence length="303" mass="32833">MADSGLDRLIEALYGCVVEYPDPAVFRAAALERLCAWCGAGAAAWLTQTAQGQQADFTHWRSSLEAAQVAAIACSSDRRWRELSPAADWLVDGRPAATALALRLVHRAMPLHSTVLLLFAGAPGVAGAALQRALGHLVQAGSLSLLQLIQRDQWLQSLGRPSRGCAALVDAQGRIVLASRRFFELLPDLGHTGDDPRLPFPLPAAVLAPGHGELDLDRLHVRMRRSGGLLLMHARRPHPLDALTPREQEIARALAAGKTFKTIARDFDIAISTVANHASRIYRKLGLFRREELVGLLRQTAAA</sequence>
<evidence type="ECO:0000313" key="5">
    <source>
        <dbReference type="EMBL" id="MES0874036.1"/>
    </source>
</evidence>
<name>A0ABV2AAW5_9GAMM</name>
<keyword evidence="1" id="KW-0805">Transcription regulation</keyword>
<proteinExistence type="predicted"/>
<evidence type="ECO:0000256" key="2">
    <source>
        <dbReference type="ARBA" id="ARBA00023125"/>
    </source>
</evidence>
<dbReference type="PANTHER" id="PTHR44688:SF16">
    <property type="entry name" value="DNA-BINDING TRANSCRIPTIONAL ACTIVATOR DEVR_DOSR"/>
    <property type="match status" value="1"/>
</dbReference>
<evidence type="ECO:0000313" key="6">
    <source>
        <dbReference type="Proteomes" id="UP001465331"/>
    </source>
</evidence>
<dbReference type="Gene3D" id="1.10.10.10">
    <property type="entry name" value="Winged helix-like DNA-binding domain superfamily/Winged helix DNA-binding domain"/>
    <property type="match status" value="1"/>
</dbReference>
<dbReference type="SUPFAM" id="SSF46894">
    <property type="entry name" value="C-terminal effector domain of the bipartite response regulators"/>
    <property type="match status" value="1"/>
</dbReference>
<protein>
    <submittedName>
        <fullName evidence="5">Helix-turn-helix transcriptional regulator</fullName>
    </submittedName>
</protein>
<keyword evidence="2" id="KW-0238">DNA-binding</keyword>
<dbReference type="RefSeq" id="WP_352888981.1">
    <property type="nucleotide sequence ID" value="NZ_JBEPIJ010000008.1"/>
</dbReference>
<dbReference type="PROSITE" id="PS50043">
    <property type="entry name" value="HTH_LUXR_2"/>
    <property type="match status" value="1"/>
</dbReference>
<dbReference type="EMBL" id="JBEPIJ010000008">
    <property type="protein sequence ID" value="MES0874036.1"/>
    <property type="molecule type" value="Genomic_DNA"/>
</dbReference>
<gene>
    <name evidence="5" type="ORF">ABSH63_08475</name>
</gene>